<evidence type="ECO:0000313" key="3">
    <source>
        <dbReference type="EMBL" id="SDL18276.1"/>
    </source>
</evidence>
<keyword evidence="1" id="KW-1133">Transmembrane helix</keyword>
<dbReference type="RefSeq" id="WP_092987726.1">
    <property type="nucleotide sequence ID" value="NZ_FNFY01000028.1"/>
</dbReference>
<feature type="transmembrane region" description="Helical" evidence="1">
    <location>
        <begin position="42"/>
        <end position="61"/>
    </location>
</feature>
<dbReference type="PANTHER" id="PTHR34473:SF2">
    <property type="entry name" value="UPF0699 TRANSMEMBRANE PROTEIN YDBT"/>
    <property type="match status" value="1"/>
</dbReference>
<dbReference type="STRING" id="576118.SAMN05216216_12817"/>
<dbReference type="PANTHER" id="PTHR34473">
    <property type="entry name" value="UPF0699 TRANSMEMBRANE PROTEIN YDBS"/>
    <property type="match status" value="1"/>
</dbReference>
<evidence type="ECO:0000259" key="2">
    <source>
        <dbReference type="Pfam" id="PF03703"/>
    </source>
</evidence>
<dbReference type="OrthoDB" id="1750577at2"/>
<proteinExistence type="predicted"/>
<accession>A0A1G9HZQ6</accession>
<feature type="domain" description="YdbS-like PH" evidence="2">
    <location>
        <begin position="67"/>
        <end position="143"/>
    </location>
</feature>
<evidence type="ECO:0000313" key="4">
    <source>
        <dbReference type="Proteomes" id="UP000199008"/>
    </source>
</evidence>
<evidence type="ECO:0000256" key="1">
    <source>
        <dbReference type="SAM" id="Phobius"/>
    </source>
</evidence>
<keyword evidence="4" id="KW-1185">Reference proteome</keyword>
<name>A0A1G9HZQ6_9BACL</name>
<feature type="transmembrane region" description="Helical" evidence="1">
    <location>
        <begin position="12"/>
        <end position="36"/>
    </location>
</feature>
<reference evidence="4" key="1">
    <citation type="submission" date="2016-10" db="EMBL/GenBank/DDBJ databases">
        <authorList>
            <person name="Varghese N."/>
            <person name="Submissions S."/>
        </authorList>
    </citation>
    <scope>NUCLEOTIDE SEQUENCE [LARGE SCALE GENOMIC DNA]</scope>
    <source>
        <strain evidence="4">CGMCC 1.8895</strain>
    </source>
</reference>
<dbReference type="EMBL" id="FNFY01000028">
    <property type="protein sequence ID" value="SDL18276.1"/>
    <property type="molecule type" value="Genomic_DNA"/>
</dbReference>
<dbReference type="AlphaFoldDB" id="A0A1G9HZQ6"/>
<protein>
    <recommendedName>
        <fullName evidence="2">YdbS-like PH domain-containing protein</fullName>
    </recommendedName>
</protein>
<keyword evidence="1" id="KW-0472">Membrane</keyword>
<dbReference type="Proteomes" id="UP000199008">
    <property type="component" value="Unassembled WGS sequence"/>
</dbReference>
<dbReference type="InterPro" id="IPR005182">
    <property type="entry name" value="YdbS-like_PH"/>
</dbReference>
<gene>
    <name evidence="3" type="ORF">SAMN05216216_12817</name>
</gene>
<keyword evidence="1" id="KW-0812">Transmembrane</keyword>
<dbReference type="Pfam" id="PF03703">
    <property type="entry name" value="bPH_2"/>
    <property type="match status" value="1"/>
</dbReference>
<sequence>MKRLSEKAKPYLRVNALIDMIWWLVIASVVTGLALWFDWPGYIIWIAAGVFVLIFIINVIIRPQIFYRVTRYELADEQIIVKKGFILIRTTLIPIKRIQGVELVTGPVSRRYNLSILRAKTASMGIDLPPIAVEEAGELKRQIIDLVKEEISDV</sequence>
<organism evidence="3 4">
    <name type="scientific">Lacicoccus qingdaonensis</name>
    <dbReference type="NCBI Taxonomy" id="576118"/>
    <lineage>
        <taxon>Bacteria</taxon>
        <taxon>Bacillati</taxon>
        <taxon>Bacillota</taxon>
        <taxon>Bacilli</taxon>
        <taxon>Bacillales</taxon>
        <taxon>Salinicoccaceae</taxon>
        <taxon>Lacicoccus</taxon>
    </lineage>
</organism>